<dbReference type="PANTHER" id="PTHR23073">
    <property type="entry name" value="26S PROTEASOME REGULATORY SUBUNIT"/>
    <property type="match status" value="1"/>
</dbReference>
<keyword evidence="5" id="KW-1185">Reference proteome</keyword>
<keyword evidence="1" id="KW-0547">Nucleotide-binding</keyword>
<feature type="compositionally biased region" description="Low complexity" evidence="3">
    <location>
        <begin position="163"/>
        <end position="182"/>
    </location>
</feature>
<protein>
    <recommendedName>
        <fullName evidence="6">Vesicle-fusing ATPase</fullName>
    </recommendedName>
</protein>
<organism evidence="4 5">
    <name type="scientific">Brassica carinata</name>
    <name type="common">Ethiopian mustard</name>
    <name type="synonym">Abyssinian cabbage</name>
    <dbReference type="NCBI Taxonomy" id="52824"/>
    <lineage>
        <taxon>Eukaryota</taxon>
        <taxon>Viridiplantae</taxon>
        <taxon>Streptophyta</taxon>
        <taxon>Embryophyta</taxon>
        <taxon>Tracheophyta</taxon>
        <taxon>Spermatophyta</taxon>
        <taxon>Magnoliopsida</taxon>
        <taxon>eudicotyledons</taxon>
        <taxon>Gunneridae</taxon>
        <taxon>Pentapetalae</taxon>
        <taxon>rosids</taxon>
        <taxon>malvids</taxon>
        <taxon>Brassicales</taxon>
        <taxon>Brassicaceae</taxon>
        <taxon>Brassiceae</taxon>
        <taxon>Brassica</taxon>
    </lineage>
</organism>
<proteinExistence type="predicted"/>
<gene>
    <name evidence="4" type="ORF">Bca52824_092732</name>
</gene>
<evidence type="ECO:0000256" key="2">
    <source>
        <dbReference type="ARBA" id="ARBA00022840"/>
    </source>
</evidence>
<dbReference type="GO" id="GO:0005524">
    <property type="term" value="F:ATP binding"/>
    <property type="evidence" value="ECO:0007669"/>
    <property type="project" value="UniProtKB-KW"/>
</dbReference>
<evidence type="ECO:0000313" key="5">
    <source>
        <dbReference type="Proteomes" id="UP000886595"/>
    </source>
</evidence>
<keyword evidence="2" id="KW-0067">ATP-binding</keyword>
<evidence type="ECO:0000256" key="1">
    <source>
        <dbReference type="ARBA" id="ARBA00022741"/>
    </source>
</evidence>
<dbReference type="Proteomes" id="UP000886595">
    <property type="component" value="Unassembled WGS sequence"/>
</dbReference>
<name>A0A8X7TMF2_BRACI</name>
<feature type="region of interest" description="Disordered" evidence="3">
    <location>
        <begin position="159"/>
        <end position="189"/>
    </location>
</feature>
<dbReference type="AlphaFoldDB" id="A0A8X7TMF2"/>
<accession>A0A8X7TMF2</accession>
<dbReference type="InterPro" id="IPR050221">
    <property type="entry name" value="26S_Proteasome_ATPase"/>
</dbReference>
<dbReference type="InterPro" id="IPR027417">
    <property type="entry name" value="P-loop_NTPase"/>
</dbReference>
<dbReference type="Gene3D" id="3.40.50.300">
    <property type="entry name" value="P-loop containing nucleotide triphosphate hydrolases"/>
    <property type="match status" value="1"/>
</dbReference>
<sequence length="246" mass="26443">MTRISAASLELFRKIKKHLRLHLLLPRRSSRLGFDSVHIIATSSSNGALGGFPWADNAKTAPLAPHQPPSIRPRGENSITDQGASPIVIEVCIFLLDFLYVFEHLEFLKDIGIKPPKGVILYGEPGTGKTLLAKFVLHPHRTRATTGTDVVAAVEGQDSPPVAETDANDNSDAAATTTTHSNGNSKTWKEERNACTLLQRQGVNVRGLIKAAPPKEEVQIKLSLGLHGKSSGLTCGWSGKDSPSSC</sequence>
<comment type="caution">
    <text evidence="4">The sequence shown here is derived from an EMBL/GenBank/DDBJ whole genome shotgun (WGS) entry which is preliminary data.</text>
</comment>
<dbReference type="OrthoDB" id="6375767at2759"/>
<reference evidence="4 5" key="1">
    <citation type="submission" date="2020-02" db="EMBL/GenBank/DDBJ databases">
        <authorList>
            <person name="Ma Q."/>
            <person name="Huang Y."/>
            <person name="Song X."/>
            <person name="Pei D."/>
        </authorList>
    </citation>
    <scope>NUCLEOTIDE SEQUENCE [LARGE SCALE GENOMIC DNA]</scope>
    <source>
        <strain evidence="4">Sxm20200214</strain>
        <tissue evidence="4">Leaf</tissue>
    </source>
</reference>
<evidence type="ECO:0000256" key="3">
    <source>
        <dbReference type="SAM" id="MobiDB-lite"/>
    </source>
</evidence>
<dbReference type="SUPFAM" id="SSF52540">
    <property type="entry name" value="P-loop containing nucleoside triphosphate hydrolases"/>
    <property type="match status" value="1"/>
</dbReference>
<evidence type="ECO:0008006" key="6">
    <source>
        <dbReference type="Google" id="ProtNLM"/>
    </source>
</evidence>
<evidence type="ECO:0000313" key="4">
    <source>
        <dbReference type="EMBL" id="KAG2245421.1"/>
    </source>
</evidence>
<dbReference type="EMBL" id="JAAMPC010000019">
    <property type="protein sequence ID" value="KAG2245421.1"/>
    <property type="molecule type" value="Genomic_DNA"/>
</dbReference>